<feature type="transmembrane region" description="Helical" evidence="9">
    <location>
        <begin position="39"/>
        <end position="57"/>
    </location>
</feature>
<sequence>MGAPTVTLTYLGFHLLFVLPVVALLLWRRPALPARRLRVARAGLALMGTVAFAYTTPWDNYLIERGAWFYGEGTVAARVWLAPVGEYLFFVLQTVIAGLWIYRVDFDPTPTDGDTAPLPRAVGALALLALGVVGGWLVAVGPERFLYLGAILVWACPVIALQWAVGGAFLLRRPRPWLVGVGVPTLYLWAVDRVAIGLGVWTVADATSTGVEILGLPVEEAVFFLVTCTLVVYGLILFEWVVIRLDRRGGRSERTDRAGGRDADREAPPAPSVE</sequence>
<proteinExistence type="predicted"/>
<dbReference type="EMBL" id="JBHSZG010000001">
    <property type="protein sequence ID" value="MFC7135939.1"/>
    <property type="molecule type" value="Genomic_DNA"/>
</dbReference>
<comment type="subcellular location">
    <subcellularLocation>
        <location evidence="1">Membrane</location>
        <topology evidence="1">Multi-pass membrane protein</topology>
    </subcellularLocation>
</comment>
<feature type="transmembrane region" description="Helical" evidence="9">
    <location>
        <begin position="221"/>
        <end position="243"/>
    </location>
</feature>
<keyword evidence="7" id="KW-0413">Isomerase</keyword>
<dbReference type="GO" id="GO:0016020">
    <property type="term" value="C:membrane"/>
    <property type="evidence" value="ECO:0007669"/>
    <property type="project" value="UniProtKB-SubCell"/>
</dbReference>
<comment type="caution">
    <text evidence="10">The sequence shown here is derived from an EMBL/GenBank/DDBJ whole genome shotgun (WGS) entry which is preliminary data.</text>
</comment>
<feature type="transmembrane region" description="Helical" evidence="9">
    <location>
        <begin position="145"/>
        <end position="165"/>
    </location>
</feature>
<name>A0ABD5XUX5_9EURY</name>
<evidence type="ECO:0000256" key="8">
    <source>
        <dbReference type="SAM" id="MobiDB-lite"/>
    </source>
</evidence>
<reference evidence="10 11" key="1">
    <citation type="journal article" date="2019" name="Int. J. Syst. Evol. Microbiol.">
        <title>The Global Catalogue of Microorganisms (GCM) 10K type strain sequencing project: providing services to taxonomists for standard genome sequencing and annotation.</title>
        <authorList>
            <consortium name="The Broad Institute Genomics Platform"/>
            <consortium name="The Broad Institute Genome Sequencing Center for Infectious Disease"/>
            <person name="Wu L."/>
            <person name="Ma J."/>
        </authorList>
    </citation>
    <scope>NUCLEOTIDE SEQUENCE [LARGE SCALE GENOMIC DNA]</scope>
    <source>
        <strain evidence="10 11">DT92</strain>
    </source>
</reference>
<evidence type="ECO:0000256" key="5">
    <source>
        <dbReference type="ARBA" id="ARBA00022989"/>
    </source>
</evidence>
<dbReference type="Proteomes" id="UP001596368">
    <property type="component" value="Unassembled WGS sequence"/>
</dbReference>
<evidence type="ECO:0000256" key="6">
    <source>
        <dbReference type="ARBA" id="ARBA00023136"/>
    </source>
</evidence>
<evidence type="ECO:0000256" key="9">
    <source>
        <dbReference type="SAM" id="Phobius"/>
    </source>
</evidence>
<feature type="transmembrane region" description="Helical" evidence="9">
    <location>
        <begin position="6"/>
        <end position="27"/>
    </location>
</feature>
<dbReference type="NCBIfam" id="TIGR03462">
    <property type="entry name" value="CarR_dom_SF"/>
    <property type="match status" value="2"/>
</dbReference>
<keyword evidence="6 9" id="KW-0472">Membrane</keyword>
<evidence type="ECO:0000313" key="10">
    <source>
        <dbReference type="EMBL" id="MFC7135939.1"/>
    </source>
</evidence>
<feature type="compositionally biased region" description="Basic and acidic residues" evidence="8">
    <location>
        <begin position="251"/>
        <end position="267"/>
    </location>
</feature>
<evidence type="ECO:0000256" key="3">
    <source>
        <dbReference type="ARBA" id="ARBA00022692"/>
    </source>
</evidence>
<dbReference type="GO" id="GO:0045436">
    <property type="term" value="F:lycopene beta cyclase activity"/>
    <property type="evidence" value="ECO:0007669"/>
    <property type="project" value="UniProtKB-ARBA"/>
</dbReference>
<comment type="pathway">
    <text evidence="2">Carotenoid biosynthesis.</text>
</comment>
<evidence type="ECO:0000256" key="7">
    <source>
        <dbReference type="ARBA" id="ARBA00023235"/>
    </source>
</evidence>
<dbReference type="AlphaFoldDB" id="A0ABD5XUX5"/>
<feature type="transmembrane region" description="Helical" evidence="9">
    <location>
        <begin position="77"/>
        <end position="101"/>
    </location>
</feature>
<keyword evidence="3 9" id="KW-0812">Transmembrane</keyword>
<dbReference type="InterPro" id="IPR017825">
    <property type="entry name" value="Lycopene_cyclase_dom"/>
</dbReference>
<evidence type="ECO:0000256" key="1">
    <source>
        <dbReference type="ARBA" id="ARBA00004141"/>
    </source>
</evidence>
<evidence type="ECO:0000256" key="4">
    <source>
        <dbReference type="ARBA" id="ARBA00022746"/>
    </source>
</evidence>
<feature type="transmembrane region" description="Helical" evidence="9">
    <location>
        <begin position="121"/>
        <end position="139"/>
    </location>
</feature>
<keyword evidence="11" id="KW-1185">Reference proteome</keyword>
<dbReference type="GO" id="GO:0016117">
    <property type="term" value="P:carotenoid biosynthetic process"/>
    <property type="evidence" value="ECO:0007669"/>
    <property type="project" value="UniProtKB-KW"/>
</dbReference>
<keyword evidence="5 9" id="KW-1133">Transmembrane helix</keyword>
<keyword evidence="4" id="KW-0125">Carotenoid biosynthesis</keyword>
<evidence type="ECO:0000256" key="2">
    <source>
        <dbReference type="ARBA" id="ARBA00004829"/>
    </source>
</evidence>
<evidence type="ECO:0000313" key="11">
    <source>
        <dbReference type="Proteomes" id="UP001596368"/>
    </source>
</evidence>
<accession>A0ABD5XUX5</accession>
<organism evidence="10 11">
    <name type="scientific">Halobaculum litoreum</name>
    <dbReference type="NCBI Taxonomy" id="3031998"/>
    <lineage>
        <taxon>Archaea</taxon>
        <taxon>Methanobacteriati</taxon>
        <taxon>Methanobacteriota</taxon>
        <taxon>Stenosarchaea group</taxon>
        <taxon>Halobacteria</taxon>
        <taxon>Halobacteriales</taxon>
        <taxon>Haloferacaceae</taxon>
        <taxon>Halobaculum</taxon>
    </lineage>
</organism>
<feature type="region of interest" description="Disordered" evidence="8">
    <location>
        <begin position="251"/>
        <end position="274"/>
    </location>
</feature>
<gene>
    <name evidence="10" type="ORF">ACFQRB_03865</name>
</gene>
<feature type="transmembrane region" description="Helical" evidence="9">
    <location>
        <begin position="177"/>
        <end position="201"/>
    </location>
</feature>
<protein>
    <submittedName>
        <fullName evidence="10">Lycopene cyclase domain-containing protein</fullName>
    </submittedName>
</protein>